<feature type="transmembrane region" description="Helical" evidence="6">
    <location>
        <begin position="147"/>
        <end position="164"/>
    </location>
</feature>
<proteinExistence type="inferred from homology"/>
<dbReference type="Gene3D" id="1.20.1250.20">
    <property type="entry name" value="MFS general substrate transporter like domains"/>
    <property type="match status" value="1"/>
</dbReference>
<evidence type="ECO:0000313" key="9">
    <source>
        <dbReference type="Proteomes" id="UP001642482"/>
    </source>
</evidence>
<dbReference type="InterPro" id="IPR036259">
    <property type="entry name" value="MFS_trans_sf"/>
</dbReference>
<dbReference type="EMBL" id="CAWUHD010000033">
    <property type="protein sequence ID" value="CAK7219963.1"/>
    <property type="molecule type" value="Genomic_DNA"/>
</dbReference>
<evidence type="ECO:0000256" key="6">
    <source>
        <dbReference type="SAM" id="Phobius"/>
    </source>
</evidence>
<dbReference type="InterPro" id="IPR020846">
    <property type="entry name" value="MFS_dom"/>
</dbReference>
<evidence type="ECO:0000256" key="5">
    <source>
        <dbReference type="ARBA" id="ARBA00023136"/>
    </source>
</evidence>
<keyword evidence="9" id="KW-1185">Reference proteome</keyword>
<keyword evidence="3 6" id="KW-0812">Transmembrane</keyword>
<organism evidence="8 9">
    <name type="scientific">Sporothrix eucalyptigena</name>
    <dbReference type="NCBI Taxonomy" id="1812306"/>
    <lineage>
        <taxon>Eukaryota</taxon>
        <taxon>Fungi</taxon>
        <taxon>Dikarya</taxon>
        <taxon>Ascomycota</taxon>
        <taxon>Pezizomycotina</taxon>
        <taxon>Sordariomycetes</taxon>
        <taxon>Sordariomycetidae</taxon>
        <taxon>Ophiostomatales</taxon>
        <taxon>Ophiostomataceae</taxon>
        <taxon>Sporothrix</taxon>
    </lineage>
</organism>
<dbReference type="Pfam" id="PF00083">
    <property type="entry name" value="Sugar_tr"/>
    <property type="match status" value="1"/>
</dbReference>
<feature type="transmembrane region" description="Helical" evidence="6">
    <location>
        <begin position="327"/>
        <end position="348"/>
    </location>
</feature>
<feature type="domain" description="Major facilitator superfamily (MFS) profile" evidence="7">
    <location>
        <begin position="69"/>
        <end position="519"/>
    </location>
</feature>
<feature type="transmembrane region" description="Helical" evidence="6">
    <location>
        <begin position="170"/>
        <end position="194"/>
    </location>
</feature>
<name>A0ABP0BK18_9PEZI</name>
<sequence>MATSIEMPKLSAVAHVETMASQTSQKDDEKIDGVADPKKMDDEPEILESHFAHVGFFKLVRLFWRVNLIALFALSGALFDGYAQNLPGSIAANSSFIATFGTVKSAATGAKALNAQYVSAWGGITSGAQVISMVVGAFLSDRFGRKFNLYSVSFFMAVALVLELTAKNWIFFLMARMFAGWATGIAKTTLPCYVAEIAPTGLRSALLTMFSFWYAMGQFAVAIALQIVQQHKLSWRNAFFSELAFFGIFVPVTILLPESPWYYAKKKQHERAKAALQRLNGAVPGYDVEHEYAVIAEEVIRTDALQQKQAAVAWVEVFKGANARRTYISFLPLATQQLVGASLVFSYLSYLFGLAGVSNPFLVTIASSTILIGFLIIASLTIDKLGRRPLLLTTLTIITLCNLFMGVVGTFAQRNDNLFTSAQSAAAVALSCIWVAAYAMGPAPMGYAFLADTSTPVLRAKTTGFASALTGLFALIFNYSTPLMISTQDAGWGIRVGYFYAPLGLITLILTYFTIPETTGRSYQELDELFEARTPARKFRSTLTTVQIAERNAADTI</sequence>
<comment type="similarity">
    <text evidence="2">Belongs to the major facilitator superfamily. Sugar transporter (TC 2.A.1.1) family.</text>
</comment>
<evidence type="ECO:0000256" key="2">
    <source>
        <dbReference type="ARBA" id="ARBA00010992"/>
    </source>
</evidence>
<feature type="transmembrane region" description="Helical" evidence="6">
    <location>
        <begin position="390"/>
        <end position="412"/>
    </location>
</feature>
<accession>A0ABP0BK18</accession>
<feature type="transmembrane region" description="Helical" evidence="6">
    <location>
        <begin position="120"/>
        <end position="140"/>
    </location>
</feature>
<evidence type="ECO:0000313" key="8">
    <source>
        <dbReference type="EMBL" id="CAK7219963.1"/>
    </source>
</evidence>
<dbReference type="InterPro" id="IPR005829">
    <property type="entry name" value="Sugar_transporter_CS"/>
</dbReference>
<feature type="transmembrane region" description="Helical" evidence="6">
    <location>
        <begin position="360"/>
        <end position="378"/>
    </location>
</feature>
<feature type="transmembrane region" description="Helical" evidence="6">
    <location>
        <begin position="62"/>
        <end position="79"/>
    </location>
</feature>
<dbReference type="InterPro" id="IPR050360">
    <property type="entry name" value="MFS_Sugar_Transporters"/>
</dbReference>
<dbReference type="PROSITE" id="PS00216">
    <property type="entry name" value="SUGAR_TRANSPORT_1"/>
    <property type="match status" value="2"/>
</dbReference>
<gene>
    <name evidence="8" type="ORF">SEUCBS140593_004073</name>
</gene>
<dbReference type="PROSITE" id="PS50850">
    <property type="entry name" value="MFS"/>
    <property type="match status" value="1"/>
</dbReference>
<feature type="transmembrane region" description="Helical" evidence="6">
    <location>
        <begin position="497"/>
        <end position="515"/>
    </location>
</feature>
<reference evidence="8 9" key="1">
    <citation type="submission" date="2024-01" db="EMBL/GenBank/DDBJ databases">
        <authorList>
            <person name="Allen C."/>
            <person name="Tagirdzhanova G."/>
        </authorList>
    </citation>
    <scope>NUCLEOTIDE SEQUENCE [LARGE SCALE GENOMIC DNA]</scope>
</reference>
<evidence type="ECO:0000259" key="7">
    <source>
        <dbReference type="PROSITE" id="PS50850"/>
    </source>
</evidence>
<dbReference type="InterPro" id="IPR005828">
    <property type="entry name" value="MFS_sugar_transport-like"/>
</dbReference>
<keyword evidence="4 6" id="KW-1133">Transmembrane helix</keyword>
<keyword evidence="5 6" id="KW-0472">Membrane</keyword>
<dbReference type="PANTHER" id="PTHR48022">
    <property type="entry name" value="PLASTIDIC GLUCOSE TRANSPORTER 4"/>
    <property type="match status" value="1"/>
</dbReference>
<feature type="transmembrane region" description="Helical" evidence="6">
    <location>
        <begin position="206"/>
        <end position="228"/>
    </location>
</feature>
<comment type="caution">
    <text evidence="8">The sequence shown here is derived from an EMBL/GenBank/DDBJ whole genome shotgun (WGS) entry which is preliminary data.</text>
</comment>
<feature type="transmembrane region" description="Helical" evidence="6">
    <location>
        <begin position="243"/>
        <end position="263"/>
    </location>
</feature>
<dbReference type="SUPFAM" id="SSF103473">
    <property type="entry name" value="MFS general substrate transporter"/>
    <property type="match status" value="1"/>
</dbReference>
<dbReference type="PANTHER" id="PTHR48022:SF68">
    <property type="entry name" value="MAJOR FACILITATOR SUPERFAMILY (MFS) PROFILE DOMAIN-CONTAINING PROTEIN-RELATED"/>
    <property type="match status" value="1"/>
</dbReference>
<evidence type="ECO:0000256" key="1">
    <source>
        <dbReference type="ARBA" id="ARBA00004141"/>
    </source>
</evidence>
<protein>
    <recommendedName>
        <fullName evidence="7">Major facilitator superfamily (MFS) profile domain-containing protein</fullName>
    </recommendedName>
</protein>
<feature type="transmembrane region" description="Helical" evidence="6">
    <location>
        <begin position="462"/>
        <end position="485"/>
    </location>
</feature>
<feature type="transmembrane region" description="Helical" evidence="6">
    <location>
        <begin position="424"/>
        <end position="450"/>
    </location>
</feature>
<dbReference type="Proteomes" id="UP001642482">
    <property type="component" value="Unassembled WGS sequence"/>
</dbReference>
<evidence type="ECO:0000256" key="4">
    <source>
        <dbReference type="ARBA" id="ARBA00022989"/>
    </source>
</evidence>
<comment type="subcellular location">
    <subcellularLocation>
        <location evidence="1">Membrane</location>
        <topology evidence="1">Multi-pass membrane protein</topology>
    </subcellularLocation>
</comment>
<evidence type="ECO:0000256" key="3">
    <source>
        <dbReference type="ARBA" id="ARBA00022692"/>
    </source>
</evidence>